<accession>A0A517NC06</accession>
<dbReference type="InterPro" id="IPR029000">
    <property type="entry name" value="Cyclophilin-like_dom_sf"/>
</dbReference>
<dbReference type="Pfam" id="PF00160">
    <property type="entry name" value="Pro_isomerase"/>
    <property type="match status" value="1"/>
</dbReference>
<organism evidence="7 8">
    <name type="scientific">Rubripirellula lacrimiformis</name>
    <dbReference type="NCBI Taxonomy" id="1930273"/>
    <lineage>
        <taxon>Bacteria</taxon>
        <taxon>Pseudomonadati</taxon>
        <taxon>Planctomycetota</taxon>
        <taxon>Planctomycetia</taxon>
        <taxon>Pirellulales</taxon>
        <taxon>Pirellulaceae</taxon>
        <taxon>Rubripirellula</taxon>
    </lineage>
</organism>
<evidence type="ECO:0000256" key="2">
    <source>
        <dbReference type="ARBA" id="ARBA00023110"/>
    </source>
</evidence>
<dbReference type="Proteomes" id="UP000318538">
    <property type="component" value="Chromosome"/>
</dbReference>
<dbReference type="InterPro" id="IPR002130">
    <property type="entry name" value="Cyclophilin-type_PPIase_dom"/>
</dbReference>
<dbReference type="Gene3D" id="2.40.100.10">
    <property type="entry name" value="Cyclophilin-like"/>
    <property type="match status" value="1"/>
</dbReference>
<gene>
    <name evidence="7" type="primary">ppiB_1</name>
    <name evidence="7" type="ORF">K227x_30610</name>
</gene>
<evidence type="ECO:0000256" key="3">
    <source>
        <dbReference type="ARBA" id="ARBA00023235"/>
    </source>
</evidence>
<keyword evidence="5" id="KW-0732">Signal</keyword>
<feature type="region of interest" description="Disordered" evidence="4">
    <location>
        <begin position="40"/>
        <end position="152"/>
    </location>
</feature>
<keyword evidence="8" id="KW-1185">Reference proteome</keyword>
<dbReference type="KEGG" id="rlc:K227x_30610"/>
<evidence type="ECO:0000259" key="6">
    <source>
        <dbReference type="PROSITE" id="PS50072"/>
    </source>
</evidence>
<name>A0A517NC06_9BACT</name>
<dbReference type="PROSITE" id="PS50072">
    <property type="entry name" value="CSA_PPIASE_2"/>
    <property type="match status" value="1"/>
</dbReference>
<feature type="compositionally biased region" description="Acidic residues" evidence="4">
    <location>
        <begin position="104"/>
        <end position="114"/>
    </location>
</feature>
<dbReference type="GO" id="GO:0003755">
    <property type="term" value="F:peptidyl-prolyl cis-trans isomerase activity"/>
    <property type="evidence" value="ECO:0007669"/>
    <property type="project" value="UniProtKB-KW"/>
</dbReference>
<feature type="domain" description="PPIase cyclophilin-type" evidence="6">
    <location>
        <begin position="331"/>
        <end position="490"/>
    </location>
</feature>
<dbReference type="SUPFAM" id="SSF50891">
    <property type="entry name" value="Cyclophilin-like"/>
    <property type="match status" value="1"/>
</dbReference>
<reference evidence="7 8" key="1">
    <citation type="submission" date="2019-02" db="EMBL/GenBank/DDBJ databases">
        <title>Deep-cultivation of Planctomycetes and their phenomic and genomic characterization uncovers novel biology.</title>
        <authorList>
            <person name="Wiegand S."/>
            <person name="Jogler M."/>
            <person name="Boedeker C."/>
            <person name="Pinto D."/>
            <person name="Vollmers J."/>
            <person name="Rivas-Marin E."/>
            <person name="Kohn T."/>
            <person name="Peeters S.H."/>
            <person name="Heuer A."/>
            <person name="Rast P."/>
            <person name="Oberbeckmann S."/>
            <person name="Bunk B."/>
            <person name="Jeske O."/>
            <person name="Meyerdierks A."/>
            <person name="Storesund J.E."/>
            <person name="Kallscheuer N."/>
            <person name="Luecker S."/>
            <person name="Lage O.M."/>
            <person name="Pohl T."/>
            <person name="Merkel B.J."/>
            <person name="Hornburger P."/>
            <person name="Mueller R.-W."/>
            <person name="Bruemmer F."/>
            <person name="Labrenz M."/>
            <person name="Spormann A.M."/>
            <person name="Op den Camp H."/>
            <person name="Overmann J."/>
            <person name="Amann R."/>
            <person name="Jetten M.S.M."/>
            <person name="Mascher T."/>
            <person name="Medema M.H."/>
            <person name="Devos D.P."/>
            <person name="Kaster A.-K."/>
            <person name="Ovreas L."/>
            <person name="Rohde M."/>
            <person name="Galperin M.Y."/>
            <person name="Jogler C."/>
        </authorList>
    </citation>
    <scope>NUCLEOTIDE SEQUENCE [LARGE SCALE GENOMIC DNA]</scope>
    <source>
        <strain evidence="7 8">K22_7</strain>
    </source>
</reference>
<dbReference type="OrthoDB" id="270889at2"/>
<protein>
    <recommendedName>
        <fullName evidence="1">peptidylprolyl isomerase</fullName>
        <ecNumber evidence="1">5.2.1.8</ecNumber>
    </recommendedName>
</protein>
<feature type="signal peptide" evidence="5">
    <location>
        <begin position="1"/>
        <end position="37"/>
    </location>
</feature>
<dbReference type="CDD" id="cd00317">
    <property type="entry name" value="cyclophilin"/>
    <property type="match status" value="1"/>
</dbReference>
<dbReference type="AlphaFoldDB" id="A0A517NC06"/>
<sequence length="514" mass="55699" precursor="true">MFHPAAHAAVSSFRLSLCVPVLAIALLANLAAVSQSAAQDAPTKEAATEVADPTDGADQAAVGDQTAAAADQATGADGAADADMPASADTQPDSESKAASSETSDSETESDSAADSDPSPMTPDGETPPQDDAKAPRSLSEAADSDVVAFTGPEDPEFVAEWKKREDLFNDARSRLEAAVLAQRATYLRYLNYEERTPAARKDYFEKRQKVRDLMDEVYLTALDLARLGGDEVSATYLVTMIDHRLKRDIYDVPTLEGASRMIDGGSQLTILFKAAARSAVVSGEFEMARKLLEAIEEDQRDEVDRSLLAYMDEHEEAFNLERERSAKDESLPLVKLETTQGDVLIELYINEAPSTVSNFIQLVEEGFYDGLDFYQVIDHLLALTGDPSGVGNGGSGKHIMDEHSNPDARRALRGSLLMAKLPDGDSGDFVPHSASSQFAILLMPVVTANENQTVFGRVIEGMDAIARMRRVDPNKEKKKDEIVIPADSIIRATVVRRPETLPPAKYLETFLSP</sequence>
<dbReference type="PANTHER" id="PTHR45625:SF4">
    <property type="entry name" value="PEPTIDYLPROLYL ISOMERASE DOMAIN AND WD REPEAT-CONTAINING PROTEIN 1"/>
    <property type="match status" value="1"/>
</dbReference>
<feature type="chain" id="PRO_5022124541" description="peptidylprolyl isomerase" evidence="5">
    <location>
        <begin position="38"/>
        <end position="514"/>
    </location>
</feature>
<evidence type="ECO:0000313" key="8">
    <source>
        <dbReference type="Proteomes" id="UP000318538"/>
    </source>
</evidence>
<proteinExistence type="predicted"/>
<dbReference type="InterPro" id="IPR044666">
    <property type="entry name" value="Cyclophilin_A-like"/>
</dbReference>
<evidence type="ECO:0000256" key="1">
    <source>
        <dbReference type="ARBA" id="ARBA00013194"/>
    </source>
</evidence>
<evidence type="ECO:0000256" key="4">
    <source>
        <dbReference type="SAM" id="MobiDB-lite"/>
    </source>
</evidence>
<dbReference type="RefSeq" id="WP_145170405.1">
    <property type="nucleotide sequence ID" value="NZ_CP036525.1"/>
</dbReference>
<keyword evidence="2" id="KW-0697">Rotamase</keyword>
<dbReference type="EC" id="5.2.1.8" evidence="1"/>
<evidence type="ECO:0000256" key="5">
    <source>
        <dbReference type="SAM" id="SignalP"/>
    </source>
</evidence>
<evidence type="ECO:0000313" key="7">
    <source>
        <dbReference type="EMBL" id="QDT04667.1"/>
    </source>
</evidence>
<feature type="compositionally biased region" description="Low complexity" evidence="4">
    <location>
        <begin position="54"/>
        <end position="90"/>
    </location>
</feature>
<dbReference type="EMBL" id="CP036525">
    <property type="protein sequence ID" value="QDT04667.1"/>
    <property type="molecule type" value="Genomic_DNA"/>
</dbReference>
<feature type="compositionally biased region" description="Low complexity" evidence="4">
    <location>
        <begin position="115"/>
        <end position="124"/>
    </location>
</feature>
<keyword evidence="3 7" id="KW-0413">Isomerase</keyword>
<dbReference type="PRINTS" id="PR00153">
    <property type="entry name" value="CSAPPISMRASE"/>
</dbReference>
<dbReference type="PANTHER" id="PTHR45625">
    <property type="entry name" value="PEPTIDYL-PROLYL CIS-TRANS ISOMERASE-RELATED"/>
    <property type="match status" value="1"/>
</dbReference>